<evidence type="ECO:0000313" key="3">
    <source>
        <dbReference type="Proteomes" id="UP000326554"/>
    </source>
</evidence>
<gene>
    <name evidence="2" type="ORF">F3S47_04635</name>
</gene>
<comment type="caution">
    <text evidence="2">The sequence shown here is derived from an EMBL/GenBank/DDBJ whole genome shotgun (WGS) entry which is preliminary data.</text>
</comment>
<reference evidence="2 3" key="1">
    <citation type="submission" date="2019-09" db="EMBL/GenBank/DDBJ databases">
        <authorList>
            <person name="Park J.-S."/>
            <person name="Choi H.-J."/>
        </authorList>
    </citation>
    <scope>NUCLEOTIDE SEQUENCE [LARGE SCALE GENOMIC DNA]</scope>
    <source>
        <strain evidence="2 3">176SS1-4</strain>
    </source>
</reference>
<feature type="signal peptide" evidence="1">
    <location>
        <begin position="1"/>
        <end position="19"/>
    </location>
</feature>
<feature type="chain" id="PRO_5023820337" evidence="1">
    <location>
        <begin position="20"/>
        <end position="169"/>
    </location>
</feature>
<dbReference type="Proteomes" id="UP000326554">
    <property type="component" value="Unassembled WGS sequence"/>
</dbReference>
<keyword evidence="3" id="KW-1185">Reference proteome</keyword>
<keyword evidence="1" id="KW-0732">Signal</keyword>
<proteinExistence type="predicted"/>
<organism evidence="2 3">
    <name type="scientific">Histidinibacterium aquaticum</name>
    <dbReference type="NCBI Taxonomy" id="2613962"/>
    <lineage>
        <taxon>Bacteria</taxon>
        <taxon>Pseudomonadati</taxon>
        <taxon>Pseudomonadota</taxon>
        <taxon>Alphaproteobacteria</taxon>
        <taxon>Rhodobacterales</taxon>
        <taxon>Paracoccaceae</taxon>
        <taxon>Histidinibacterium</taxon>
    </lineage>
</organism>
<accession>A0A5J5GR23</accession>
<dbReference type="AlphaFoldDB" id="A0A5J5GR23"/>
<sequence length="169" mass="17853">MIRAGLALLLLAAPVAAERAPGGLDGREVTFGALLYEETEEAPLFLGARHAAKVGPGIEYGLGPEGAQNGWDIIPAVVDISDARVVITYPDMPRASFPDIEFNGYVLDFLTDCVLFRGASVDTAVTTEPLSDADVFVKGARLYIDVGGYHYGAGTTYAVDLDVMDCPIG</sequence>
<dbReference type="EMBL" id="VYQE01000001">
    <property type="protein sequence ID" value="KAA9010535.1"/>
    <property type="molecule type" value="Genomic_DNA"/>
</dbReference>
<evidence type="ECO:0000313" key="2">
    <source>
        <dbReference type="EMBL" id="KAA9010535.1"/>
    </source>
</evidence>
<dbReference type="RefSeq" id="WP_150444020.1">
    <property type="nucleotide sequence ID" value="NZ_VYQE01000001.1"/>
</dbReference>
<name>A0A5J5GR23_9RHOB</name>
<protein>
    <submittedName>
        <fullName evidence="2">Uncharacterized protein</fullName>
    </submittedName>
</protein>
<evidence type="ECO:0000256" key="1">
    <source>
        <dbReference type="SAM" id="SignalP"/>
    </source>
</evidence>